<evidence type="ECO:0000256" key="1">
    <source>
        <dbReference type="SAM" id="SignalP"/>
    </source>
</evidence>
<dbReference type="AlphaFoldDB" id="A0A5N5WGU4"/>
<evidence type="ECO:0000313" key="4">
    <source>
        <dbReference type="Proteomes" id="UP000326565"/>
    </source>
</evidence>
<name>A0A5N5WGU4_9EURO</name>
<dbReference type="InterPro" id="IPR046624">
    <property type="entry name" value="CSS2_C"/>
</dbReference>
<feature type="domain" description="Secreted protein CSS2 C-terminal" evidence="2">
    <location>
        <begin position="36"/>
        <end position="115"/>
    </location>
</feature>
<dbReference type="EMBL" id="ML732469">
    <property type="protein sequence ID" value="KAB8067568.1"/>
    <property type="molecule type" value="Genomic_DNA"/>
</dbReference>
<feature type="signal peptide" evidence="1">
    <location>
        <begin position="1"/>
        <end position="24"/>
    </location>
</feature>
<evidence type="ECO:0000313" key="3">
    <source>
        <dbReference type="EMBL" id="KAB8067568.1"/>
    </source>
</evidence>
<sequence length="162" mass="17884">MPVTTFKFMKTVSIVILCWLGISTKPLAYVPPPKAQGSCSTNYLAGVYEDQKWAYCASSLGCDTTAEIKAIKGAIKYHLANKEECYETQRLRINEGDSLSGWLQFGQVNKYDEDACCGPFFAQESCCLWDEAREVFGAEKLEAGGGMKACLKPAQPRSAREL</sequence>
<evidence type="ECO:0000259" key="2">
    <source>
        <dbReference type="Pfam" id="PF20521"/>
    </source>
</evidence>
<keyword evidence="4" id="KW-1185">Reference proteome</keyword>
<dbReference type="Proteomes" id="UP000326565">
    <property type="component" value="Unassembled WGS sequence"/>
</dbReference>
<dbReference type="Pfam" id="PF20521">
    <property type="entry name" value="DUF6736"/>
    <property type="match status" value="1"/>
</dbReference>
<protein>
    <recommendedName>
        <fullName evidence="2">Secreted protein CSS2 C-terminal domain-containing protein</fullName>
    </recommendedName>
</protein>
<feature type="chain" id="PRO_5024957524" description="Secreted protein CSS2 C-terminal domain-containing protein" evidence="1">
    <location>
        <begin position="25"/>
        <end position="162"/>
    </location>
</feature>
<keyword evidence="1" id="KW-0732">Signal</keyword>
<reference evidence="3 4" key="1">
    <citation type="submission" date="2019-04" db="EMBL/GenBank/DDBJ databases">
        <title>Friends and foes A comparative genomics study of 23 Aspergillus species from section Flavi.</title>
        <authorList>
            <consortium name="DOE Joint Genome Institute"/>
            <person name="Kjaerbolling I."/>
            <person name="Vesth T."/>
            <person name="Frisvad J.C."/>
            <person name="Nybo J.L."/>
            <person name="Theobald S."/>
            <person name="Kildgaard S."/>
            <person name="Isbrandt T."/>
            <person name="Kuo A."/>
            <person name="Sato A."/>
            <person name="Lyhne E.K."/>
            <person name="Kogle M.E."/>
            <person name="Wiebenga A."/>
            <person name="Kun R.S."/>
            <person name="Lubbers R.J."/>
            <person name="Makela M.R."/>
            <person name="Barry K."/>
            <person name="Chovatia M."/>
            <person name="Clum A."/>
            <person name="Daum C."/>
            <person name="Haridas S."/>
            <person name="He G."/>
            <person name="LaButti K."/>
            <person name="Lipzen A."/>
            <person name="Mondo S."/>
            <person name="Riley R."/>
            <person name="Salamov A."/>
            <person name="Simmons B.A."/>
            <person name="Magnuson J.K."/>
            <person name="Henrissat B."/>
            <person name="Mortensen U.H."/>
            <person name="Larsen T.O."/>
            <person name="Devries R.P."/>
            <person name="Grigoriev I.V."/>
            <person name="Machida M."/>
            <person name="Baker S.E."/>
            <person name="Andersen M.R."/>
        </authorList>
    </citation>
    <scope>NUCLEOTIDE SEQUENCE [LARGE SCALE GENOMIC DNA]</scope>
    <source>
        <strain evidence="3 4">CBS 151.66</strain>
    </source>
</reference>
<gene>
    <name evidence="3" type="ORF">BDV29DRAFT_163232</name>
</gene>
<dbReference type="OrthoDB" id="5059029at2759"/>
<proteinExistence type="predicted"/>
<accession>A0A5N5WGU4</accession>
<organism evidence="3 4">
    <name type="scientific">Aspergillus leporis</name>
    <dbReference type="NCBI Taxonomy" id="41062"/>
    <lineage>
        <taxon>Eukaryota</taxon>
        <taxon>Fungi</taxon>
        <taxon>Dikarya</taxon>
        <taxon>Ascomycota</taxon>
        <taxon>Pezizomycotina</taxon>
        <taxon>Eurotiomycetes</taxon>
        <taxon>Eurotiomycetidae</taxon>
        <taxon>Eurotiales</taxon>
        <taxon>Aspergillaceae</taxon>
        <taxon>Aspergillus</taxon>
        <taxon>Aspergillus subgen. Circumdati</taxon>
    </lineage>
</organism>